<keyword evidence="1" id="KW-1133">Transmembrane helix</keyword>
<dbReference type="CDD" id="cd12087">
    <property type="entry name" value="TM_EGFR-like"/>
    <property type="match status" value="1"/>
</dbReference>
<accession>A0A5C3KQ82</accession>
<keyword evidence="1" id="KW-0472">Membrane</keyword>
<reference evidence="2 3" key="1">
    <citation type="journal article" date="2019" name="Nat. Ecol. Evol.">
        <title>Megaphylogeny resolves global patterns of mushroom evolution.</title>
        <authorList>
            <person name="Varga T."/>
            <person name="Krizsan K."/>
            <person name="Foldi C."/>
            <person name="Dima B."/>
            <person name="Sanchez-Garcia M."/>
            <person name="Sanchez-Ramirez S."/>
            <person name="Szollosi G.J."/>
            <person name="Szarkandi J.G."/>
            <person name="Papp V."/>
            <person name="Albert L."/>
            <person name="Andreopoulos W."/>
            <person name="Angelini C."/>
            <person name="Antonin V."/>
            <person name="Barry K.W."/>
            <person name="Bougher N.L."/>
            <person name="Buchanan P."/>
            <person name="Buyck B."/>
            <person name="Bense V."/>
            <person name="Catcheside P."/>
            <person name="Chovatia M."/>
            <person name="Cooper J."/>
            <person name="Damon W."/>
            <person name="Desjardin D."/>
            <person name="Finy P."/>
            <person name="Geml J."/>
            <person name="Haridas S."/>
            <person name="Hughes K."/>
            <person name="Justo A."/>
            <person name="Karasinski D."/>
            <person name="Kautmanova I."/>
            <person name="Kiss B."/>
            <person name="Kocsube S."/>
            <person name="Kotiranta H."/>
            <person name="LaButti K.M."/>
            <person name="Lechner B.E."/>
            <person name="Liimatainen K."/>
            <person name="Lipzen A."/>
            <person name="Lukacs Z."/>
            <person name="Mihaltcheva S."/>
            <person name="Morgado L.N."/>
            <person name="Niskanen T."/>
            <person name="Noordeloos M.E."/>
            <person name="Ohm R.A."/>
            <person name="Ortiz-Santana B."/>
            <person name="Ovrebo C."/>
            <person name="Racz N."/>
            <person name="Riley R."/>
            <person name="Savchenko A."/>
            <person name="Shiryaev A."/>
            <person name="Soop K."/>
            <person name="Spirin V."/>
            <person name="Szebenyi C."/>
            <person name="Tomsovsky M."/>
            <person name="Tulloss R.E."/>
            <person name="Uehling J."/>
            <person name="Grigoriev I.V."/>
            <person name="Vagvolgyi C."/>
            <person name="Papp T."/>
            <person name="Martin F.M."/>
            <person name="Miettinen O."/>
            <person name="Hibbett D.S."/>
            <person name="Nagy L.G."/>
        </authorList>
    </citation>
    <scope>NUCLEOTIDE SEQUENCE [LARGE SCALE GENOMIC DNA]</scope>
    <source>
        <strain evidence="2 3">CBS 121175</strain>
    </source>
</reference>
<gene>
    <name evidence="2" type="ORF">FA15DRAFT_44751</name>
</gene>
<dbReference type="AlphaFoldDB" id="A0A5C3KQ82"/>
<evidence type="ECO:0000256" key="1">
    <source>
        <dbReference type="SAM" id="Phobius"/>
    </source>
</evidence>
<keyword evidence="3" id="KW-1185">Reference proteome</keyword>
<protein>
    <submittedName>
        <fullName evidence="2">Uncharacterized protein</fullName>
    </submittedName>
</protein>
<keyword evidence="1" id="KW-0812">Transmembrane</keyword>
<sequence>MSSRSRRIDDRNMSVQYLPLDGWSEGGVVEEFETTTTFPSVPGATARIRFRGTGIGVYGTIASSFDNNTRPLSLYTVDDDSTTETPFRGEQQISNPRYGINFYQILSLPRRDHTLTITHVEGQLYIDYFEIYGEELASPLPTGTQFNSPSGNDASLSRDFPVGTIIGGVLGSLCLIIIAIFGLFFLRRQRASIYAWQMKRSTEEEALPSEFHTDVSSPFLTWSSETRLGWPSFATKSQHPSSLNVSPPSYQEIASTHVRDQSL</sequence>
<dbReference type="EMBL" id="ML210245">
    <property type="protein sequence ID" value="TFK22265.1"/>
    <property type="molecule type" value="Genomic_DNA"/>
</dbReference>
<dbReference type="Gene3D" id="2.60.120.260">
    <property type="entry name" value="Galactose-binding domain-like"/>
    <property type="match status" value="1"/>
</dbReference>
<dbReference type="OrthoDB" id="3265734at2759"/>
<organism evidence="2 3">
    <name type="scientific">Coprinopsis marcescibilis</name>
    <name type="common">Agaric fungus</name>
    <name type="synonym">Psathyrella marcescibilis</name>
    <dbReference type="NCBI Taxonomy" id="230819"/>
    <lineage>
        <taxon>Eukaryota</taxon>
        <taxon>Fungi</taxon>
        <taxon>Dikarya</taxon>
        <taxon>Basidiomycota</taxon>
        <taxon>Agaricomycotina</taxon>
        <taxon>Agaricomycetes</taxon>
        <taxon>Agaricomycetidae</taxon>
        <taxon>Agaricales</taxon>
        <taxon>Agaricineae</taxon>
        <taxon>Psathyrellaceae</taxon>
        <taxon>Coprinopsis</taxon>
    </lineage>
</organism>
<dbReference type="Proteomes" id="UP000307440">
    <property type="component" value="Unassembled WGS sequence"/>
</dbReference>
<evidence type="ECO:0000313" key="3">
    <source>
        <dbReference type="Proteomes" id="UP000307440"/>
    </source>
</evidence>
<proteinExistence type="predicted"/>
<feature type="transmembrane region" description="Helical" evidence="1">
    <location>
        <begin position="165"/>
        <end position="186"/>
    </location>
</feature>
<evidence type="ECO:0000313" key="2">
    <source>
        <dbReference type="EMBL" id="TFK22265.1"/>
    </source>
</evidence>
<dbReference type="STRING" id="230819.A0A5C3KQ82"/>
<name>A0A5C3KQ82_COPMA</name>